<dbReference type="Proteomes" id="UP000887575">
    <property type="component" value="Unassembled WGS sequence"/>
</dbReference>
<name>A0AAF3FQ57_9BILA</name>
<dbReference type="PANTHER" id="PTHR11686">
    <property type="entry name" value="GAMMA GLUTAMYL TRANSPEPTIDASE"/>
    <property type="match status" value="1"/>
</dbReference>
<dbReference type="Gene3D" id="3.60.20.40">
    <property type="match status" value="1"/>
</dbReference>
<keyword evidence="2" id="KW-0472">Membrane</keyword>
<accession>A0AAF3FQ57</accession>
<feature type="binding site" evidence="1">
    <location>
        <position position="574"/>
    </location>
    <ligand>
        <name>L-glutamate</name>
        <dbReference type="ChEBI" id="CHEBI:29985"/>
    </ligand>
</feature>
<keyword evidence="3" id="KW-1185">Reference proteome</keyword>
<dbReference type="InterPro" id="IPR029055">
    <property type="entry name" value="Ntn_hydrolases_N"/>
</dbReference>
<dbReference type="GO" id="GO:0036374">
    <property type="term" value="F:glutathione hydrolase activity"/>
    <property type="evidence" value="ECO:0007669"/>
    <property type="project" value="InterPro"/>
</dbReference>
<dbReference type="SUPFAM" id="SSF56235">
    <property type="entry name" value="N-terminal nucleophile aminohydrolases (Ntn hydrolases)"/>
    <property type="match status" value="1"/>
</dbReference>
<dbReference type="AlphaFoldDB" id="A0AAF3FQ57"/>
<dbReference type="WBParaSite" id="MBELARI_LOCUS9347">
    <property type="protein sequence ID" value="MBELARI_LOCUS9347"/>
    <property type="gene ID" value="MBELARI_LOCUS9347"/>
</dbReference>
<dbReference type="GO" id="GO:0006751">
    <property type="term" value="P:glutathione catabolic process"/>
    <property type="evidence" value="ECO:0007669"/>
    <property type="project" value="InterPro"/>
</dbReference>
<evidence type="ECO:0000256" key="2">
    <source>
        <dbReference type="SAM" id="Phobius"/>
    </source>
</evidence>
<keyword evidence="2" id="KW-1133">Transmembrane helix</keyword>
<dbReference type="PANTHER" id="PTHR11686:SF46">
    <property type="entry name" value="GAMMA-GLUTAMYLTRANSPEPTIDASE 1"/>
    <property type="match status" value="1"/>
</dbReference>
<keyword evidence="2" id="KW-0812">Transmembrane</keyword>
<feature type="binding site" evidence="1">
    <location>
        <position position="532"/>
    </location>
    <ligand>
        <name>L-glutamate</name>
        <dbReference type="ChEBI" id="CHEBI:29985"/>
    </ligand>
</feature>
<dbReference type="PRINTS" id="PR01210">
    <property type="entry name" value="GGTRANSPTASE"/>
</dbReference>
<dbReference type="Pfam" id="PF01019">
    <property type="entry name" value="G_glu_transpept"/>
    <property type="match status" value="1"/>
</dbReference>
<evidence type="ECO:0000313" key="4">
    <source>
        <dbReference type="WBParaSite" id="MBELARI_LOCUS9347"/>
    </source>
</evidence>
<sequence length="671" mass="75025">MVKKKYTVNRRLDNVELKELRKNGVPWLITAILLFLLATFGLFLYYTHLNKTGNDDLPIAKSPIEQREDKKEQKNWLTLETMQKSNGESEVEEKSSQILDFDDSDEEIFDLNGNRITPKPTIETTFETWVTPTRRVITTLAPPPAPSTTLSPPSVTIVSQFQRFTVLTPNKHCSEIGKKLLMRGVNSIEASIGISFCLSALEPHQGGLGGGMVALIADRRTNSVVSIDGLSCSPQSVTDSTFNGDPMRRFIGYPSLAIPGTLHALWQTFRRFPSGRATWTELILPTIELLQMGFQPSDNFVEALHSKRSEIEADENLRKHFLRLINQNKTNVTDFQLADTLRRIATSRDPSQLFYRGDIANQIVREVKTNGGYLQKSDLVNYESIFSTVMPRVVSKDTQIFALPPPALSSLIQLLISKIEEKLQKNETLSRERLFAELLLSENQILTLIEEIADPRFSSKSGEFSNHFSKHPSLRHSFEQKIEAQTNSEHNFVGVVDQDGNAVALSMSLGSKFGAFRRSDSLGILWNNGLAEFSTSPDAPNSIEPRKRARSLSAPIIVKQKNEELKLFFSPTPSIQSIASIAQVVAETIFLNTSFVEALRSPKIWSPSPGVAEFEISLPYPGAQMIAAAGFEMQPVRALAAVHGITRRRSPQHTITPNCDPREKTCFFDGF</sequence>
<protein>
    <submittedName>
        <fullName evidence="4">Uncharacterized protein</fullName>
    </submittedName>
</protein>
<evidence type="ECO:0000313" key="3">
    <source>
        <dbReference type="Proteomes" id="UP000887575"/>
    </source>
</evidence>
<evidence type="ECO:0000256" key="1">
    <source>
        <dbReference type="PIRSR" id="PIRSR600101-2"/>
    </source>
</evidence>
<dbReference type="InterPro" id="IPR000101">
    <property type="entry name" value="GGT_peptidase"/>
</dbReference>
<proteinExistence type="predicted"/>
<dbReference type="GO" id="GO:0005886">
    <property type="term" value="C:plasma membrane"/>
    <property type="evidence" value="ECO:0007669"/>
    <property type="project" value="TreeGrafter"/>
</dbReference>
<organism evidence="3 4">
    <name type="scientific">Mesorhabditis belari</name>
    <dbReference type="NCBI Taxonomy" id="2138241"/>
    <lineage>
        <taxon>Eukaryota</taxon>
        <taxon>Metazoa</taxon>
        <taxon>Ecdysozoa</taxon>
        <taxon>Nematoda</taxon>
        <taxon>Chromadorea</taxon>
        <taxon>Rhabditida</taxon>
        <taxon>Rhabditina</taxon>
        <taxon>Rhabditomorpha</taxon>
        <taxon>Rhabditoidea</taxon>
        <taxon>Rhabditidae</taxon>
        <taxon>Mesorhabditinae</taxon>
        <taxon>Mesorhabditis</taxon>
    </lineage>
</organism>
<feature type="transmembrane region" description="Helical" evidence="2">
    <location>
        <begin position="27"/>
        <end position="46"/>
    </location>
</feature>
<reference evidence="4" key="1">
    <citation type="submission" date="2024-02" db="UniProtKB">
        <authorList>
            <consortium name="WormBaseParasite"/>
        </authorList>
    </citation>
    <scope>IDENTIFICATION</scope>
</reference>
<dbReference type="InterPro" id="IPR043137">
    <property type="entry name" value="GGT_ssub_C"/>
</dbReference>